<comment type="similarity">
    <text evidence="1">Belongs to the calycin superfamily. Fatty-acid binding protein (FABP) family.</text>
</comment>
<dbReference type="CDD" id="cd00742">
    <property type="entry name" value="FABP"/>
    <property type="match status" value="1"/>
</dbReference>
<evidence type="ECO:0000256" key="1">
    <source>
        <dbReference type="ARBA" id="ARBA00008390"/>
    </source>
</evidence>
<dbReference type="InterPro" id="IPR000566">
    <property type="entry name" value="Lipocln_cytosolic_FA-bd_dom"/>
</dbReference>
<dbReference type="InterPro" id="IPR000463">
    <property type="entry name" value="Fatty_acid-bd"/>
</dbReference>
<dbReference type="SUPFAM" id="SSF50814">
    <property type="entry name" value="Lipocalins"/>
    <property type="match status" value="1"/>
</dbReference>
<keyword evidence="4" id="KW-1185">Reference proteome</keyword>
<name>A0AAD5A5C9_SILAS</name>
<dbReference type="PRINTS" id="PR00178">
    <property type="entry name" value="FATTYACIDBP"/>
</dbReference>
<evidence type="ECO:0000313" key="3">
    <source>
        <dbReference type="EMBL" id="KAI5609442.1"/>
    </source>
</evidence>
<feature type="domain" description="Lipocalin/cytosolic fatty-acid binding" evidence="2">
    <location>
        <begin position="6"/>
        <end position="130"/>
    </location>
</feature>
<dbReference type="EMBL" id="MU578245">
    <property type="protein sequence ID" value="KAI5609442.1"/>
    <property type="molecule type" value="Genomic_DNA"/>
</dbReference>
<gene>
    <name evidence="3" type="ORF">C0J50_5937</name>
</gene>
<dbReference type="Proteomes" id="UP001205998">
    <property type="component" value="Unassembled WGS sequence"/>
</dbReference>
<dbReference type="PANTHER" id="PTHR11955">
    <property type="entry name" value="FATTY ACID BINDING PROTEIN"/>
    <property type="match status" value="1"/>
</dbReference>
<dbReference type="InterPro" id="IPR031259">
    <property type="entry name" value="ILBP"/>
</dbReference>
<reference evidence="3" key="1">
    <citation type="submission" date="2018-07" db="EMBL/GenBank/DDBJ databases">
        <title>Comparative genomics of catfishes provides insights into carnivory and benthic adaptation.</title>
        <authorList>
            <person name="Zhang Y."/>
            <person name="Wang D."/>
            <person name="Peng Z."/>
            <person name="Zheng S."/>
            <person name="Shao F."/>
            <person name="Tao W."/>
        </authorList>
    </citation>
    <scope>NUCLEOTIDE SEQUENCE</scope>
    <source>
        <strain evidence="3">Chongqing</strain>
    </source>
</reference>
<organism evidence="3 4">
    <name type="scientific">Silurus asotus</name>
    <name type="common">Amur catfish</name>
    <name type="synonym">Parasilurus asotus</name>
    <dbReference type="NCBI Taxonomy" id="30991"/>
    <lineage>
        <taxon>Eukaryota</taxon>
        <taxon>Metazoa</taxon>
        <taxon>Chordata</taxon>
        <taxon>Craniata</taxon>
        <taxon>Vertebrata</taxon>
        <taxon>Euteleostomi</taxon>
        <taxon>Actinopterygii</taxon>
        <taxon>Neopterygii</taxon>
        <taxon>Teleostei</taxon>
        <taxon>Ostariophysi</taxon>
        <taxon>Siluriformes</taxon>
        <taxon>Siluridae</taxon>
        <taxon>Silurus</taxon>
    </lineage>
</organism>
<comment type="caution">
    <text evidence="3">The sequence shown here is derived from an EMBL/GenBank/DDBJ whole genome shotgun (WGS) entry which is preliminary data.</text>
</comment>
<evidence type="ECO:0000259" key="2">
    <source>
        <dbReference type="Pfam" id="PF00061"/>
    </source>
</evidence>
<sequence>MDIFFGSWKLVKSVNMEKLLRASDCEEEEGNVIQALKPVISFSQENDHLVKKTQTIIGTKIRTFQLGEEFQEESLFGQFYKTVINLDGEKLIQVYKCEGGEVTVLREIQNKDLIMTLTCDEATAVLTFQKV</sequence>
<dbReference type="Pfam" id="PF00061">
    <property type="entry name" value="Lipocalin"/>
    <property type="match status" value="1"/>
</dbReference>
<evidence type="ECO:0000313" key="4">
    <source>
        <dbReference type="Proteomes" id="UP001205998"/>
    </source>
</evidence>
<dbReference type="AlphaFoldDB" id="A0AAD5A5C9"/>
<dbReference type="InterPro" id="IPR012674">
    <property type="entry name" value="Calycin"/>
</dbReference>
<accession>A0AAD5A5C9</accession>
<proteinExistence type="inferred from homology"/>
<dbReference type="GO" id="GO:0008289">
    <property type="term" value="F:lipid binding"/>
    <property type="evidence" value="ECO:0007669"/>
    <property type="project" value="InterPro"/>
</dbReference>
<dbReference type="Gene3D" id="2.40.128.20">
    <property type="match status" value="1"/>
</dbReference>
<protein>
    <submittedName>
        <fullName evidence="3">Fatty acid binding protein 7, brain, a</fullName>
    </submittedName>
</protein>